<dbReference type="RefSeq" id="WP_279817606.1">
    <property type="nucleotide sequence ID" value="NZ_BAAAEN010000008.1"/>
</dbReference>
<organism evidence="1 2">
    <name type="scientific">Pigmentiphaga daeguensis</name>
    <dbReference type="NCBI Taxonomy" id="414049"/>
    <lineage>
        <taxon>Bacteria</taxon>
        <taxon>Pseudomonadati</taxon>
        <taxon>Pseudomonadota</taxon>
        <taxon>Betaproteobacteria</taxon>
        <taxon>Burkholderiales</taxon>
        <taxon>Alcaligenaceae</taxon>
        <taxon>Pigmentiphaga</taxon>
    </lineage>
</organism>
<evidence type="ECO:0000313" key="1">
    <source>
        <dbReference type="EMBL" id="GAA0507265.1"/>
    </source>
</evidence>
<evidence type="ECO:0000313" key="2">
    <source>
        <dbReference type="Proteomes" id="UP001501706"/>
    </source>
</evidence>
<reference evidence="1 2" key="1">
    <citation type="journal article" date="2019" name="Int. J. Syst. Evol. Microbiol.">
        <title>The Global Catalogue of Microorganisms (GCM) 10K type strain sequencing project: providing services to taxonomists for standard genome sequencing and annotation.</title>
        <authorList>
            <consortium name="The Broad Institute Genomics Platform"/>
            <consortium name="The Broad Institute Genome Sequencing Center for Infectious Disease"/>
            <person name="Wu L."/>
            <person name="Ma J."/>
        </authorList>
    </citation>
    <scope>NUCLEOTIDE SEQUENCE [LARGE SCALE GENOMIC DNA]</scope>
    <source>
        <strain evidence="1 2">JCM 14330</strain>
    </source>
</reference>
<accession>A0ABN1BXC7</accession>
<dbReference type="EMBL" id="BAAAEN010000008">
    <property type="protein sequence ID" value="GAA0507265.1"/>
    <property type="molecule type" value="Genomic_DNA"/>
</dbReference>
<name>A0ABN1BXC7_9BURK</name>
<gene>
    <name evidence="1" type="ORF">GCM10009097_25460</name>
</gene>
<dbReference type="Proteomes" id="UP001501706">
    <property type="component" value="Unassembled WGS sequence"/>
</dbReference>
<proteinExistence type="predicted"/>
<comment type="caution">
    <text evidence="1">The sequence shown here is derived from an EMBL/GenBank/DDBJ whole genome shotgun (WGS) entry which is preliminary data.</text>
</comment>
<keyword evidence="2" id="KW-1185">Reference proteome</keyword>
<protein>
    <submittedName>
        <fullName evidence="1">Uncharacterized protein</fullName>
    </submittedName>
</protein>
<sequence length="50" mass="5573">MGPGGIVKQIQTVQADYDFYDNDAKTNYGVLTIDQLVKTNLYDAVVDAYK</sequence>